<dbReference type="Gene3D" id="3.30.420.10">
    <property type="entry name" value="Ribonuclease H-like superfamily/Ribonuclease H"/>
    <property type="match status" value="1"/>
</dbReference>
<dbReference type="Proteomes" id="UP000026915">
    <property type="component" value="Chromosome 2"/>
</dbReference>
<dbReference type="InterPro" id="IPR052160">
    <property type="entry name" value="Gypsy_RT_Integrase-like"/>
</dbReference>
<dbReference type="GO" id="GO:0003676">
    <property type="term" value="F:nucleic acid binding"/>
    <property type="evidence" value="ECO:0007669"/>
    <property type="project" value="InterPro"/>
</dbReference>
<protein>
    <submittedName>
        <fullName evidence="1">F7F22.17</fullName>
    </submittedName>
</protein>
<dbReference type="eggNOG" id="KOG0017">
    <property type="taxonomic scope" value="Eukaryota"/>
</dbReference>
<dbReference type="EMBL" id="CM001880">
    <property type="protein sequence ID" value="EOY00161.1"/>
    <property type="molecule type" value="Genomic_DNA"/>
</dbReference>
<gene>
    <name evidence="1" type="ORF">TCM_009807</name>
</gene>
<reference evidence="1 2" key="1">
    <citation type="journal article" date="2013" name="Genome Biol.">
        <title>The genome sequence of the most widely cultivated cacao type and its use to identify candidate genes regulating pod color.</title>
        <authorList>
            <person name="Motamayor J.C."/>
            <person name="Mockaitis K."/>
            <person name="Schmutz J."/>
            <person name="Haiminen N."/>
            <person name="Iii D.L."/>
            <person name="Cornejo O."/>
            <person name="Findley S.D."/>
            <person name="Zheng P."/>
            <person name="Utro F."/>
            <person name="Royaert S."/>
            <person name="Saski C."/>
            <person name="Jenkins J."/>
            <person name="Podicheti R."/>
            <person name="Zhao M."/>
            <person name="Scheffler B.E."/>
            <person name="Stack J.C."/>
            <person name="Feltus F.A."/>
            <person name="Mustiga G.M."/>
            <person name="Amores F."/>
            <person name="Phillips W."/>
            <person name="Marelli J.P."/>
            <person name="May G.D."/>
            <person name="Shapiro H."/>
            <person name="Ma J."/>
            <person name="Bustamante C.D."/>
            <person name="Schnell R.J."/>
            <person name="Main D."/>
            <person name="Gilbert D."/>
            <person name="Parida L."/>
            <person name="Kuhn D.N."/>
        </authorList>
    </citation>
    <scope>NUCLEOTIDE SEQUENCE [LARGE SCALE GENOMIC DNA]</scope>
    <source>
        <strain evidence="2">cv. Matina 1-6</strain>
    </source>
</reference>
<dbReference type="Gramene" id="EOY00161">
    <property type="protein sequence ID" value="EOY00161"/>
    <property type="gene ID" value="TCM_009807"/>
</dbReference>
<dbReference type="PANTHER" id="PTHR47266">
    <property type="entry name" value="ENDONUCLEASE-RELATED"/>
    <property type="match status" value="1"/>
</dbReference>
<dbReference type="InterPro" id="IPR036397">
    <property type="entry name" value="RNaseH_sf"/>
</dbReference>
<dbReference type="OMA" id="MCYLLVE"/>
<dbReference type="InterPro" id="IPR012337">
    <property type="entry name" value="RNaseH-like_sf"/>
</dbReference>
<keyword evidence="2" id="KW-1185">Reference proteome</keyword>
<dbReference type="AlphaFoldDB" id="A0A061E5E2"/>
<evidence type="ECO:0000313" key="1">
    <source>
        <dbReference type="EMBL" id="EOY00161.1"/>
    </source>
</evidence>
<dbReference type="HOGENOM" id="CLU_2053924_0_0_1"/>
<evidence type="ECO:0000313" key="2">
    <source>
        <dbReference type="Proteomes" id="UP000026915"/>
    </source>
</evidence>
<organism evidence="1 2">
    <name type="scientific">Theobroma cacao</name>
    <name type="common">Cacao</name>
    <name type="synonym">Cocoa</name>
    <dbReference type="NCBI Taxonomy" id="3641"/>
    <lineage>
        <taxon>Eukaryota</taxon>
        <taxon>Viridiplantae</taxon>
        <taxon>Streptophyta</taxon>
        <taxon>Embryophyta</taxon>
        <taxon>Tracheophyta</taxon>
        <taxon>Spermatophyta</taxon>
        <taxon>Magnoliopsida</taxon>
        <taxon>eudicotyledons</taxon>
        <taxon>Gunneridae</taxon>
        <taxon>Pentapetalae</taxon>
        <taxon>rosids</taxon>
        <taxon>malvids</taxon>
        <taxon>Malvales</taxon>
        <taxon>Malvaceae</taxon>
        <taxon>Byttnerioideae</taxon>
        <taxon>Theobroma</taxon>
    </lineage>
</organism>
<accession>A0A061E5E2</accession>
<name>A0A061E5E2_THECC</name>
<dbReference type="InParanoid" id="A0A061E5E2"/>
<sequence length="120" mass="14035">MLLSNILEVENFYVWGIDFMGPFISSFNNRYILVAINNVSKWVEALALLTQDAKKDWASKLDDALWAYRIAYKTPIAMSPYRLFFGKMCYLLVELKHSAFWAIKKLNFDLETIGEKRLLN</sequence>
<dbReference type="SUPFAM" id="SSF53098">
    <property type="entry name" value="Ribonuclease H-like"/>
    <property type="match status" value="1"/>
</dbReference>
<proteinExistence type="predicted"/>